<dbReference type="RefSeq" id="XP_035825823.1">
    <property type="nucleotide sequence ID" value="XM_035969930.1"/>
</dbReference>
<gene>
    <name evidence="6" type="primary">LOC101857949</name>
</gene>
<dbReference type="InterPro" id="IPR011989">
    <property type="entry name" value="ARM-like"/>
</dbReference>
<feature type="compositionally biased region" description="Basic and acidic residues" evidence="4">
    <location>
        <begin position="423"/>
        <end position="438"/>
    </location>
</feature>
<dbReference type="InterPro" id="IPR000357">
    <property type="entry name" value="HEAT"/>
</dbReference>
<evidence type="ECO:0000256" key="2">
    <source>
        <dbReference type="PROSITE-ProRule" id="PRU00103"/>
    </source>
</evidence>
<evidence type="ECO:0000256" key="4">
    <source>
        <dbReference type="SAM" id="MobiDB-lite"/>
    </source>
</evidence>
<dbReference type="SMART" id="SM00667">
    <property type="entry name" value="LisH"/>
    <property type="match status" value="1"/>
</dbReference>
<dbReference type="Pfam" id="PF02985">
    <property type="entry name" value="HEAT"/>
    <property type="match status" value="1"/>
</dbReference>
<protein>
    <submittedName>
        <fullName evidence="6">RAB11-binding protein RELCH</fullName>
    </submittedName>
</protein>
<dbReference type="Gene3D" id="1.25.10.10">
    <property type="entry name" value="Leucine-rich Repeat Variant"/>
    <property type="match status" value="2"/>
</dbReference>
<feature type="compositionally biased region" description="Polar residues" evidence="4">
    <location>
        <begin position="122"/>
        <end position="132"/>
    </location>
</feature>
<dbReference type="InterPro" id="IPR006594">
    <property type="entry name" value="LisH"/>
</dbReference>
<name>A0ABM1VTT1_APLCA</name>
<feature type="region of interest" description="Disordered" evidence="4">
    <location>
        <begin position="122"/>
        <end position="145"/>
    </location>
</feature>
<feature type="region of interest" description="Disordered" evidence="4">
    <location>
        <begin position="54"/>
        <end position="74"/>
    </location>
</feature>
<dbReference type="PANTHER" id="PTHR32059:SF0">
    <property type="entry name" value="RAB11-BINDING PROTEIN RELCH"/>
    <property type="match status" value="1"/>
</dbReference>
<dbReference type="PROSITE" id="PS50896">
    <property type="entry name" value="LISH"/>
    <property type="match status" value="1"/>
</dbReference>
<feature type="compositionally biased region" description="Basic and acidic residues" evidence="4">
    <location>
        <begin position="331"/>
        <end position="350"/>
    </location>
</feature>
<dbReference type="SUPFAM" id="SSF48371">
    <property type="entry name" value="ARM repeat"/>
    <property type="match status" value="1"/>
</dbReference>
<evidence type="ECO:0000313" key="5">
    <source>
        <dbReference type="Proteomes" id="UP000694888"/>
    </source>
</evidence>
<feature type="non-terminal residue" evidence="6">
    <location>
        <position position="1070"/>
    </location>
</feature>
<dbReference type="InterPro" id="IPR016024">
    <property type="entry name" value="ARM-type_fold"/>
</dbReference>
<dbReference type="InterPro" id="IPR021133">
    <property type="entry name" value="HEAT_type_2"/>
</dbReference>
<keyword evidence="5" id="KW-1185">Reference proteome</keyword>
<feature type="compositionally biased region" description="Basic and acidic residues" evidence="4">
    <location>
        <begin position="290"/>
        <end position="312"/>
    </location>
</feature>
<dbReference type="Proteomes" id="UP000694888">
    <property type="component" value="Unplaced"/>
</dbReference>
<proteinExistence type="predicted"/>
<feature type="region of interest" description="Disordered" evidence="4">
    <location>
        <begin position="284"/>
        <end position="358"/>
    </location>
</feature>
<reference evidence="6" key="1">
    <citation type="submission" date="2025-08" db="UniProtKB">
        <authorList>
            <consortium name="RefSeq"/>
        </authorList>
    </citation>
    <scope>IDENTIFICATION</scope>
</reference>
<organism evidence="5 6">
    <name type="scientific">Aplysia californica</name>
    <name type="common">California sea hare</name>
    <dbReference type="NCBI Taxonomy" id="6500"/>
    <lineage>
        <taxon>Eukaryota</taxon>
        <taxon>Metazoa</taxon>
        <taxon>Spiralia</taxon>
        <taxon>Lophotrochozoa</taxon>
        <taxon>Mollusca</taxon>
        <taxon>Gastropoda</taxon>
        <taxon>Heterobranchia</taxon>
        <taxon>Euthyneura</taxon>
        <taxon>Tectipleura</taxon>
        <taxon>Aplysiida</taxon>
        <taxon>Aplysioidea</taxon>
        <taxon>Aplysiidae</taxon>
        <taxon>Aplysia</taxon>
    </lineage>
</organism>
<evidence type="ECO:0000256" key="1">
    <source>
        <dbReference type="ARBA" id="ARBA00022737"/>
    </source>
</evidence>
<evidence type="ECO:0000256" key="3">
    <source>
        <dbReference type="SAM" id="Coils"/>
    </source>
</evidence>
<sequence>MASLLPKSDSMDITWDSIAAKLLRDNYILTALELYTEFIESGRELPRLRDYFSNPGNFERTKEDTPSPTLPRTSSVQTFDSLDFARYSDDGERQVDERVAVLEFELRKAQEMIKSLRATLTQQAETELSTPESQKKAGLGDDDGELITPVEKKALNFLVNEYLLQADYKVTSVTFAEENDDQDFEDWDDVGLNISRPPGLAHLLKDYSSHVSPSKDTADVGVGVDMEAEQLGQMEMEWTGRTRELESQISSQEEQIRLLTQENEILAQQVDILKIGSPRGSMLQAKANIPHRDRSDSDASSTTRDETLKEDNLPAQPSLANLAHSRPMGSSHDDLRSDEANSRPPGHKEGSPQIVVDFVDAVDPTVVIGERGEGEGQEEIEAGHAGGGVGHAGGGAGPVISQTVETEAPLSGGAGGGNSAAPDRPRKKEVTVRPSDNRKMTESFRKALLEVAFHVSQDNHIVSEMSQLSECDQHGVVRMLSRSLPHIVPNVLLAKREELIPVILCAAMLHPEPKQRDQLLNILFNLIKKPDDEQRQVILTGCVVFAEHAGADRLVEELLPQCWEQIGHKYVERRLLVAEACGALASYLPAEIRSSLVLSMLQQMLSEDRDEEVREAVVRSLGLLMGFICDEDKYAQGYELLMSALKDSKERVQRAALHVFLPALGMWARELGRLEHQLMHSLLRQLEDTGAAAAQKANSSTTLPLNESRFLLLLMTLEELVPLLFLTVVETCPQEHVFSEEEVYVDTSRFPGASSALSDLAVMAGSDASLVTLVRQFEGHLDQEWFEPWEEMNWIVNNLLPRMLEVTMSVGLSMQKVVHALCHFTFRLCRTFGRTFTEKKVKPKFEELIEIPDEDFDAQLNQGHLAISTCIVPVYASGVLMSFVTDEDKSRLSQFLKRVLCTLAFCQAPLDSLKATLIELSDNPSNHELLLSVLWDGVVHSSAQVRAAAAAVFELMIKGVNETLVSSRVVPALVTLSNDQEMSVRIATIPALGAIIENISIREVLDRVYMQLQMFFDEPSYRDQHAVHVELISTLARCGPSAEPKFRDEFILPRLAAMASANNNMGNETK</sequence>
<feature type="coiled-coil region" evidence="3">
    <location>
        <begin position="242"/>
        <end position="269"/>
    </location>
</feature>
<evidence type="ECO:0000313" key="6">
    <source>
        <dbReference type="RefSeq" id="XP_035825823.1"/>
    </source>
</evidence>
<dbReference type="PROSITE" id="PS50077">
    <property type="entry name" value="HEAT_REPEAT"/>
    <property type="match status" value="1"/>
</dbReference>
<keyword evidence="1" id="KW-0677">Repeat</keyword>
<feature type="repeat" description="HEAT" evidence="2">
    <location>
        <begin position="969"/>
        <end position="1007"/>
    </location>
</feature>
<dbReference type="PANTHER" id="PTHR32059">
    <property type="entry name" value="RAB11-BINDING PROTEIN RELCH"/>
    <property type="match status" value="1"/>
</dbReference>
<dbReference type="GeneID" id="101857949"/>
<dbReference type="InterPro" id="IPR040362">
    <property type="entry name" value="RELCH"/>
</dbReference>
<feature type="region of interest" description="Disordered" evidence="4">
    <location>
        <begin position="407"/>
        <end position="438"/>
    </location>
</feature>
<accession>A0ABM1VTT1</accession>
<keyword evidence="3" id="KW-0175">Coiled coil</keyword>